<feature type="region of interest" description="Disordered" evidence="3">
    <location>
        <begin position="29"/>
        <end position="71"/>
    </location>
</feature>
<feature type="compositionally biased region" description="Acidic residues" evidence="3">
    <location>
        <begin position="160"/>
        <end position="192"/>
    </location>
</feature>
<feature type="region of interest" description="Disordered" evidence="3">
    <location>
        <begin position="93"/>
        <end position="192"/>
    </location>
</feature>
<feature type="compositionally biased region" description="Basic and acidic residues" evidence="3">
    <location>
        <begin position="97"/>
        <end position="117"/>
    </location>
</feature>
<proteinExistence type="inferred from homology"/>
<dbReference type="GO" id="GO:0000470">
    <property type="term" value="P:maturation of LSU-rRNA"/>
    <property type="evidence" value="ECO:0007669"/>
    <property type="project" value="TreeGrafter"/>
</dbReference>
<dbReference type="OrthoDB" id="20949at2759"/>
<gene>
    <name evidence="4" type="ORF">DGYR_LOCUS9923</name>
</gene>
<dbReference type="PANTHER" id="PTHR13245:SF14">
    <property type="entry name" value="RRP15-LIKE PROTEIN"/>
    <property type="match status" value="1"/>
</dbReference>
<evidence type="ECO:0000256" key="1">
    <source>
        <dbReference type="ARBA" id="ARBA00007462"/>
    </source>
</evidence>
<dbReference type="InterPro" id="IPR012459">
    <property type="entry name" value="Rrp15"/>
</dbReference>
<sequence>MSKILSKNIPDSKKSVILSKARTDKQIFKAKLKRRQDDTDDSDSDNEYQRKQKKLEWKKMARTKPKPLDKEKERTLAKIATRGVVQLFNAVRSQQKQTEERLMNASTEAKKDQVLKDTKRKGTFIDMLKNEKPNKEGAKKWKALKEDLSMESANMKDWSDENGEESDENDEITDEDDNSDDGDDNEELEDDE</sequence>
<feature type="compositionally biased region" description="Basic and acidic residues" evidence="3">
    <location>
        <begin position="47"/>
        <end position="59"/>
    </location>
</feature>
<dbReference type="GO" id="GO:0030687">
    <property type="term" value="C:preribosome, large subunit precursor"/>
    <property type="evidence" value="ECO:0007669"/>
    <property type="project" value="TreeGrafter"/>
</dbReference>
<dbReference type="GO" id="GO:0000460">
    <property type="term" value="P:maturation of 5.8S rRNA"/>
    <property type="evidence" value="ECO:0007669"/>
    <property type="project" value="TreeGrafter"/>
</dbReference>
<name>A0A7I8W0G3_9ANNE</name>
<evidence type="ECO:0000313" key="5">
    <source>
        <dbReference type="Proteomes" id="UP000549394"/>
    </source>
</evidence>
<evidence type="ECO:0000256" key="3">
    <source>
        <dbReference type="SAM" id="MobiDB-lite"/>
    </source>
</evidence>
<dbReference type="PANTHER" id="PTHR13245">
    <property type="entry name" value="RRP15-LIKE PROTEIN"/>
    <property type="match status" value="1"/>
</dbReference>
<dbReference type="EMBL" id="CAJFCJ010000015">
    <property type="protein sequence ID" value="CAD5122069.1"/>
    <property type="molecule type" value="Genomic_DNA"/>
</dbReference>
<keyword evidence="5" id="KW-1185">Reference proteome</keyword>
<comment type="similarity">
    <text evidence="1">Belongs to the RRP15 family.</text>
</comment>
<comment type="caution">
    <text evidence="4">The sequence shown here is derived from an EMBL/GenBank/DDBJ whole genome shotgun (WGS) entry which is preliminary data.</text>
</comment>
<accession>A0A7I8W0G3</accession>
<dbReference type="Pfam" id="PF07890">
    <property type="entry name" value="Rrp15p"/>
    <property type="match status" value="1"/>
</dbReference>
<organism evidence="4 5">
    <name type="scientific">Dimorphilus gyrociliatus</name>
    <dbReference type="NCBI Taxonomy" id="2664684"/>
    <lineage>
        <taxon>Eukaryota</taxon>
        <taxon>Metazoa</taxon>
        <taxon>Spiralia</taxon>
        <taxon>Lophotrochozoa</taxon>
        <taxon>Annelida</taxon>
        <taxon>Polychaeta</taxon>
        <taxon>Polychaeta incertae sedis</taxon>
        <taxon>Dinophilidae</taxon>
        <taxon>Dimorphilus</taxon>
    </lineage>
</organism>
<reference evidence="4 5" key="1">
    <citation type="submission" date="2020-08" db="EMBL/GenBank/DDBJ databases">
        <authorList>
            <person name="Hejnol A."/>
        </authorList>
    </citation>
    <scope>NUCLEOTIDE SEQUENCE [LARGE SCALE GENOMIC DNA]</scope>
</reference>
<feature type="compositionally biased region" description="Basic and acidic residues" evidence="3">
    <location>
        <begin position="128"/>
        <end position="148"/>
    </location>
</feature>
<protein>
    <recommendedName>
        <fullName evidence="2">RRP15-like protein</fullName>
    </recommendedName>
</protein>
<evidence type="ECO:0000256" key="2">
    <source>
        <dbReference type="ARBA" id="ARBA00017475"/>
    </source>
</evidence>
<evidence type="ECO:0000313" key="4">
    <source>
        <dbReference type="EMBL" id="CAD5122069.1"/>
    </source>
</evidence>
<dbReference type="Proteomes" id="UP000549394">
    <property type="component" value="Unassembled WGS sequence"/>
</dbReference>
<dbReference type="AlphaFoldDB" id="A0A7I8W0G3"/>